<gene>
    <name evidence="4" type="ORF">UY40_C0018G0008</name>
</gene>
<dbReference type="Pfam" id="PF03065">
    <property type="entry name" value="Glyco_hydro_57"/>
    <property type="match status" value="1"/>
</dbReference>
<evidence type="ECO:0000256" key="1">
    <source>
        <dbReference type="ARBA" id="ARBA00006821"/>
    </source>
</evidence>
<evidence type="ECO:0000259" key="3">
    <source>
        <dbReference type="Pfam" id="PF03065"/>
    </source>
</evidence>
<reference evidence="4 5" key="1">
    <citation type="journal article" date="2015" name="Nature">
        <title>rRNA introns, odd ribosomes, and small enigmatic genomes across a large radiation of phyla.</title>
        <authorList>
            <person name="Brown C.T."/>
            <person name="Hug L.A."/>
            <person name="Thomas B.C."/>
            <person name="Sharon I."/>
            <person name="Castelle C.J."/>
            <person name="Singh A."/>
            <person name="Wilkins M.J."/>
            <person name="Williams K.H."/>
            <person name="Banfield J.F."/>
        </authorList>
    </citation>
    <scope>NUCLEOTIDE SEQUENCE [LARGE SCALE GENOMIC DNA]</scope>
</reference>
<dbReference type="AlphaFoldDB" id="A0A0G1VGA7"/>
<dbReference type="InterPro" id="IPR052046">
    <property type="entry name" value="GH57_Enzymes"/>
</dbReference>
<evidence type="ECO:0000256" key="2">
    <source>
        <dbReference type="ARBA" id="ARBA00023277"/>
    </source>
</evidence>
<sequence>MIWAPLLHIYQPPTQFAEVLKRITEESYIPLVEFLTRNPQAKLTLNIPGSLTQQLAEQGFNDVLEGLRRLAERGQVELTGTAAYHPLLSRLPFSEISRQVSLNEEINRDLIGQVFKPRGFFPPELAYSSKVGDAVAELGYNWVLVEGGASPTQPILYDRVYELANSKLLVFYRQREISLGIAFGGIKSANDFKATAGKFLKDGDFILTAMDGETFGHHRKDSFALLADLYASFESLTLSQVADRYHEREKTEPLESTWGASHQEIKKGLIYPRWDHAESPLHPKQWELFNLAITAVTGYVHQIPPKLMDGGSKEKMSPEQVAWLKARQILDQALHSDQFWWASHNPYWHPKMVKRGTKMLRDAVLATPEISKLEAQRAKKLYEEITEGGLRLYGEKPIIS</sequence>
<comment type="caution">
    <text evidence="4">The sequence shown here is derived from an EMBL/GenBank/DDBJ whole genome shotgun (WGS) entry which is preliminary data.</text>
</comment>
<dbReference type="SUPFAM" id="SSF88713">
    <property type="entry name" value="Glycoside hydrolase/deacetylase"/>
    <property type="match status" value="1"/>
</dbReference>
<comment type="similarity">
    <text evidence="1">Belongs to the glycosyl hydrolase 57 family.</text>
</comment>
<dbReference type="PANTHER" id="PTHR36306:SF1">
    <property type="entry name" value="ALPHA-AMYLASE-RELATED"/>
    <property type="match status" value="1"/>
</dbReference>
<organism evidence="4 5">
    <name type="scientific">candidate division CPR1 bacterium GW2011_GWC1_49_13</name>
    <dbReference type="NCBI Taxonomy" id="1618342"/>
    <lineage>
        <taxon>Bacteria</taxon>
        <taxon>candidate division CPR1</taxon>
    </lineage>
</organism>
<dbReference type="GO" id="GO:0003824">
    <property type="term" value="F:catalytic activity"/>
    <property type="evidence" value="ECO:0007669"/>
    <property type="project" value="InterPro"/>
</dbReference>
<dbReference type="Gene3D" id="3.20.110.20">
    <property type="match status" value="1"/>
</dbReference>
<evidence type="ECO:0000313" key="4">
    <source>
        <dbReference type="EMBL" id="KKW05491.1"/>
    </source>
</evidence>
<feature type="domain" description="Glycoside hydrolase family 57 N-terminal" evidence="3">
    <location>
        <begin position="15"/>
        <end position="237"/>
    </location>
</feature>
<dbReference type="PANTHER" id="PTHR36306">
    <property type="entry name" value="ALPHA-AMYLASE-RELATED-RELATED"/>
    <property type="match status" value="1"/>
</dbReference>
<dbReference type="GO" id="GO:0005975">
    <property type="term" value="P:carbohydrate metabolic process"/>
    <property type="evidence" value="ECO:0007669"/>
    <property type="project" value="InterPro"/>
</dbReference>
<accession>A0A0G1VGA7</accession>
<protein>
    <recommendedName>
        <fullName evidence="3">Glycoside hydrolase family 57 N-terminal domain-containing protein</fullName>
    </recommendedName>
</protein>
<evidence type="ECO:0000313" key="5">
    <source>
        <dbReference type="Proteomes" id="UP000034119"/>
    </source>
</evidence>
<dbReference type="InterPro" id="IPR004300">
    <property type="entry name" value="Glyco_hydro_57_N"/>
</dbReference>
<keyword evidence="2" id="KW-0119">Carbohydrate metabolism</keyword>
<dbReference type="InterPro" id="IPR011330">
    <property type="entry name" value="Glyco_hydro/deAcase_b/a-brl"/>
</dbReference>
<dbReference type="STRING" id="1618342.UY40_C0018G0008"/>
<dbReference type="Proteomes" id="UP000034119">
    <property type="component" value="Unassembled WGS sequence"/>
</dbReference>
<dbReference type="EMBL" id="LCPW01000018">
    <property type="protein sequence ID" value="KKW05491.1"/>
    <property type="molecule type" value="Genomic_DNA"/>
</dbReference>
<name>A0A0G1VGA7_9BACT</name>
<proteinExistence type="inferred from homology"/>